<evidence type="ECO:0000313" key="2">
    <source>
        <dbReference type="EMBL" id="AVQ00296.1"/>
    </source>
</evidence>
<accession>A0A2P1PZN3</accession>
<dbReference type="Proteomes" id="UP000241074">
    <property type="component" value="Plasmid unnamed"/>
</dbReference>
<gene>
    <name evidence="2" type="ORF">C7S18_23655</name>
</gene>
<organism evidence="2 3">
    <name type="scientific">Ahniella affigens</name>
    <dbReference type="NCBI Taxonomy" id="2021234"/>
    <lineage>
        <taxon>Bacteria</taxon>
        <taxon>Pseudomonadati</taxon>
        <taxon>Pseudomonadota</taxon>
        <taxon>Gammaproteobacteria</taxon>
        <taxon>Lysobacterales</taxon>
        <taxon>Rhodanobacteraceae</taxon>
        <taxon>Ahniella</taxon>
    </lineage>
</organism>
<evidence type="ECO:0000313" key="3">
    <source>
        <dbReference type="Proteomes" id="UP000241074"/>
    </source>
</evidence>
<name>A0A2P1PZN3_9GAMM</name>
<feature type="compositionally biased region" description="Polar residues" evidence="1">
    <location>
        <begin position="1"/>
        <end position="15"/>
    </location>
</feature>
<dbReference type="OrthoDB" id="8481003at2"/>
<dbReference type="AlphaFoldDB" id="A0A2P1PZN3"/>
<evidence type="ECO:0000256" key="1">
    <source>
        <dbReference type="SAM" id="MobiDB-lite"/>
    </source>
</evidence>
<dbReference type="InterPro" id="IPR010751">
    <property type="entry name" value="TrfA"/>
</dbReference>
<keyword evidence="3" id="KW-1185">Reference proteome</keyword>
<evidence type="ECO:0008006" key="4">
    <source>
        <dbReference type="Google" id="ProtNLM"/>
    </source>
</evidence>
<dbReference type="KEGG" id="xba:C7S18_23655"/>
<keyword evidence="2" id="KW-0614">Plasmid</keyword>
<reference evidence="2 3" key="2">
    <citation type="submission" date="2018-03" db="EMBL/GenBank/DDBJ databases">
        <authorList>
            <person name="Keele B.F."/>
        </authorList>
    </citation>
    <scope>NUCLEOTIDE SEQUENCE [LARGE SCALE GENOMIC DNA]</scope>
    <source>
        <strain evidence="2 3">D13</strain>
        <plasmid evidence="3">Plasmid unnamed</plasmid>
    </source>
</reference>
<dbReference type="Pfam" id="PF07042">
    <property type="entry name" value="TrfA"/>
    <property type="match status" value="1"/>
</dbReference>
<dbReference type="EMBL" id="CP027861">
    <property type="protein sequence ID" value="AVQ00296.1"/>
    <property type="molecule type" value="Genomic_DNA"/>
</dbReference>
<geneLocation type="plasmid" evidence="2">
    <name>unnamed</name>
</geneLocation>
<feature type="region of interest" description="Disordered" evidence="1">
    <location>
        <begin position="1"/>
        <end position="89"/>
    </location>
</feature>
<reference evidence="2 3" key="1">
    <citation type="submission" date="2018-03" db="EMBL/GenBank/DDBJ databases">
        <title>Ahniella affigens gen. nov., sp. nov., a gammaproteobacterium isolated from sandy soil near a stream.</title>
        <authorList>
            <person name="Ko Y."/>
            <person name="Kim J.-H."/>
        </authorList>
    </citation>
    <scope>NUCLEOTIDE SEQUENCE [LARGE SCALE GENOMIC DNA]</scope>
    <source>
        <strain evidence="2 3">D13</strain>
        <plasmid evidence="3">Plasmid unnamed</plasmid>
    </source>
</reference>
<proteinExistence type="predicted"/>
<sequence>MTAQSGAGQSDQQMGTLMAELSSAAASGDYDRVDQINRQLAALSERKNAKSPAPDQVPSALQAPVTTTPAIADTRKRSRGMKSAPPAREPQHLPIWAERHRGIPNELVRSALFSVTAAPRRQLKDQVIAGTAQRMITYSGEELRVTDEDVLLQIYHLARGTKLGEPFTVTAGDFLDRLGKTHGAKNYAELYKSLHRLSKGNVTITDVREQGEYTLQSGPIISDLLIHHAALGQAKWIQITLSARTEELWNSMGYTLLDWQQRCKLSGPMGKALHRYFASHRDPYPIKVETIRRMMGSETSSIARFRQLLRQALDELVEIGFLTRYWIDGTDKVNVTRAESSPGLLS</sequence>
<protein>
    <recommendedName>
        <fullName evidence="4">TrfA protein</fullName>
    </recommendedName>
</protein>